<feature type="domain" description="Potassium channel" evidence="9">
    <location>
        <begin position="30"/>
        <end position="102"/>
    </location>
</feature>
<evidence type="ECO:0000313" key="11">
    <source>
        <dbReference type="Proteomes" id="UP000004703"/>
    </source>
</evidence>
<keyword evidence="6 8" id="KW-0472">Membrane</keyword>
<dbReference type="Gene3D" id="1.10.287.70">
    <property type="match status" value="1"/>
</dbReference>
<dbReference type="PANTHER" id="PTHR11003">
    <property type="entry name" value="POTASSIUM CHANNEL, SUBFAMILY K"/>
    <property type="match status" value="1"/>
</dbReference>
<keyword evidence="2" id="KW-0813">Transport</keyword>
<dbReference type="PANTHER" id="PTHR11003:SF291">
    <property type="entry name" value="IP11374P"/>
    <property type="match status" value="1"/>
</dbReference>
<dbReference type="InterPro" id="IPR013099">
    <property type="entry name" value="K_chnl_dom"/>
</dbReference>
<evidence type="ECO:0000313" key="10">
    <source>
        <dbReference type="EMBL" id="EEE44093.1"/>
    </source>
</evidence>
<feature type="transmembrane region" description="Helical" evidence="8">
    <location>
        <begin position="24"/>
        <end position="42"/>
    </location>
</feature>
<sequence length="114" mass="12958">MFAFATSVIRLIRAILKSWHVPRFKTGLALAVLILFSGTLFYRQVEGWSWVDSLYFCAVTVSTVGSADFAPRTDFGKMFTVLYIFVGVGVFINLFMQFARALLHIEKQEDKGQH</sequence>
<protein>
    <submittedName>
        <fullName evidence="10">Ion channel</fullName>
    </submittedName>
</protein>
<proteinExistence type="predicted"/>
<keyword evidence="7" id="KW-0407">Ion channel</keyword>
<evidence type="ECO:0000256" key="2">
    <source>
        <dbReference type="ARBA" id="ARBA00022448"/>
    </source>
</evidence>
<evidence type="ECO:0000256" key="7">
    <source>
        <dbReference type="ARBA" id="ARBA00023303"/>
    </source>
</evidence>
<dbReference type="GO" id="GO:0022841">
    <property type="term" value="F:potassium ion leak channel activity"/>
    <property type="evidence" value="ECO:0007669"/>
    <property type="project" value="TreeGrafter"/>
</dbReference>
<dbReference type="EMBL" id="ACCU02000003">
    <property type="protein sequence ID" value="EEE44093.1"/>
    <property type="molecule type" value="Genomic_DNA"/>
</dbReference>
<dbReference type="Pfam" id="PF07885">
    <property type="entry name" value="Ion_trans_2"/>
    <property type="match status" value="1"/>
</dbReference>
<keyword evidence="4 8" id="KW-1133">Transmembrane helix</keyword>
<keyword evidence="5" id="KW-0406">Ion transport</keyword>
<name>A0A5E8GXB9_ROSAD</name>
<evidence type="ECO:0000256" key="6">
    <source>
        <dbReference type="ARBA" id="ARBA00023136"/>
    </source>
</evidence>
<dbReference type="AlphaFoldDB" id="A0A5E8GXB9"/>
<evidence type="ECO:0000256" key="5">
    <source>
        <dbReference type="ARBA" id="ARBA00023065"/>
    </source>
</evidence>
<dbReference type="RefSeq" id="WP_008190914.1">
    <property type="nucleotide sequence ID" value="NZ_CM011002.1"/>
</dbReference>
<reference evidence="10 11" key="1">
    <citation type="submission" date="2008-01" db="EMBL/GenBank/DDBJ databases">
        <authorList>
            <person name="Wagner-Dobler I."/>
            <person name="Ferriera S."/>
            <person name="Johnson J."/>
            <person name="Kravitz S."/>
            <person name="Beeson K."/>
            <person name="Sutton G."/>
            <person name="Rogers Y.-H."/>
            <person name="Friedman R."/>
            <person name="Frazier M."/>
            <person name="Venter J.C."/>
        </authorList>
    </citation>
    <scope>NUCLEOTIDE SEQUENCE [LARGE SCALE GENOMIC DNA]</scope>
    <source>
        <strain evidence="11">DSM 17067 / NCIMB 14079 / DFL-11</strain>
    </source>
</reference>
<evidence type="ECO:0000256" key="1">
    <source>
        <dbReference type="ARBA" id="ARBA00004141"/>
    </source>
</evidence>
<evidence type="ECO:0000256" key="4">
    <source>
        <dbReference type="ARBA" id="ARBA00022989"/>
    </source>
</evidence>
<dbReference type="GO" id="GO:0015271">
    <property type="term" value="F:outward rectifier potassium channel activity"/>
    <property type="evidence" value="ECO:0007669"/>
    <property type="project" value="TreeGrafter"/>
</dbReference>
<evidence type="ECO:0000259" key="9">
    <source>
        <dbReference type="Pfam" id="PF07885"/>
    </source>
</evidence>
<comment type="subcellular location">
    <subcellularLocation>
        <location evidence="1">Membrane</location>
        <topology evidence="1">Multi-pass membrane protein</topology>
    </subcellularLocation>
</comment>
<accession>A0A5E8GXB9</accession>
<evidence type="ECO:0000256" key="8">
    <source>
        <dbReference type="SAM" id="Phobius"/>
    </source>
</evidence>
<keyword evidence="3 8" id="KW-0812">Transmembrane</keyword>
<reference evidence="10 11" key="2">
    <citation type="submission" date="2013-04" db="EMBL/GenBank/DDBJ databases">
        <authorList>
            <person name="Fiebig A."/>
            <person name="Pradella S."/>
            <person name="Wagner-Doebler I."/>
        </authorList>
    </citation>
    <scope>NUCLEOTIDE SEQUENCE [LARGE SCALE GENOMIC DNA]</scope>
    <source>
        <strain evidence="11">DSM 17067 / NCIMB 14079 / DFL-11</strain>
    </source>
</reference>
<feature type="transmembrane region" description="Helical" evidence="8">
    <location>
        <begin position="82"/>
        <end position="103"/>
    </location>
</feature>
<evidence type="ECO:0000256" key="3">
    <source>
        <dbReference type="ARBA" id="ARBA00022692"/>
    </source>
</evidence>
<dbReference type="Proteomes" id="UP000004703">
    <property type="component" value="Chromosome"/>
</dbReference>
<comment type="caution">
    <text evidence="10">The sequence shown here is derived from an EMBL/GenBank/DDBJ whole genome shotgun (WGS) entry which is preliminary data.</text>
</comment>
<dbReference type="SUPFAM" id="SSF81324">
    <property type="entry name" value="Voltage-gated potassium channels"/>
    <property type="match status" value="1"/>
</dbReference>
<organism evidence="10 11">
    <name type="scientific">Roseibium alexandrii (strain DSM 17067 / NCIMB 14079 / DFL-11)</name>
    <name type="common">Labrenzia alexandrii</name>
    <dbReference type="NCBI Taxonomy" id="244592"/>
    <lineage>
        <taxon>Bacteria</taxon>
        <taxon>Pseudomonadati</taxon>
        <taxon>Pseudomonadota</taxon>
        <taxon>Alphaproteobacteria</taxon>
        <taxon>Hyphomicrobiales</taxon>
        <taxon>Stappiaceae</taxon>
        <taxon>Roseibium</taxon>
    </lineage>
</organism>
<dbReference type="InterPro" id="IPR003280">
    <property type="entry name" value="2pore_dom_K_chnl"/>
</dbReference>
<dbReference type="GO" id="GO:0005886">
    <property type="term" value="C:plasma membrane"/>
    <property type="evidence" value="ECO:0007669"/>
    <property type="project" value="TreeGrafter"/>
</dbReference>
<gene>
    <name evidence="10" type="ORF">SADFL11_1380</name>
</gene>
<dbReference type="GO" id="GO:0030322">
    <property type="term" value="P:stabilization of membrane potential"/>
    <property type="evidence" value="ECO:0007669"/>
    <property type="project" value="TreeGrafter"/>
</dbReference>